<dbReference type="InterPro" id="IPR029039">
    <property type="entry name" value="Flavoprotein-like_sf"/>
</dbReference>
<dbReference type="KEGG" id="msv:Mesil_0168"/>
<dbReference type="PROSITE" id="PS50902">
    <property type="entry name" value="FLAVODOXIN_LIKE"/>
    <property type="match status" value="1"/>
</dbReference>
<protein>
    <submittedName>
        <fullName evidence="2">Flavodoxin/nitric oxide synthase</fullName>
    </submittedName>
</protein>
<dbReference type="EMBL" id="CP002042">
    <property type="protein sequence ID" value="ADH62113.1"/>
    <property type="molecule type" value="Genomic_DNA"/>
</dbReference>
<dbReference type="HOGENOM" id="CLU_094839_1_0_0"/>
<dbReference type="PANTHER" id="PTHR38030:SF2">
    <property type="entry name" value="PROTOPORPHYRINOGEN IX DEHYDROGENASE [QUINONE]"/>
    <property type="match status" value="1"/>
</dbReference>
<organism evidence="2 3">
    <name type="scientific">Allomeiothermus silvanus (strain ATCC 700542 / DSM 9946 / NBRC 106475 / NCIMB 13440 / VI-R2)</name>
    <name type="common">Thermus silvanus</name>
    <dbReference type="NCBI Taxonomy" id="526227"/>
    <lineage>
        <taxon>Bacteria</taxon>
        <taxon>Thermotogati</taxon>
        <taxon>Deinococcota</taxon>
        <taxon>Deinococci</taxon>
        <taxon>Thermales</taxon>
        <taxon>Thermaceae</taxon>
        <taxon>Allomeiothermus</taxon>
    </lineage>
</organism>
<accession>D7BGV9</accession>
<dbReference type="GO" id="GO:0010181">
    <property type="term" value="F:FMN binding"/>
    <property type="evidence" value="ECO:0007669"/>
    <property type="project" value="InterPro"/>
</dbReference>
<dbReference type="RefSeq" id="WP_013156720.1">
    <property type="nucleotide sequence ID" value="NC_014212.1"/>
</dbReference>
<reference evidence="2 3" key="1">
    <citation type="journal article" date="2010" name="Stand. Genomic Sci.">
        <title>Complete genome sequence of Meiothermus silvanus type strain (VI-R2).</title>
        <authorList>
            <person name="Sikorski J."/>
            <person name="Tindall B.J."/>
            <person name="Lowry S."/>
            <person name="Lucas S."/>
            <person name="Nolan M."/>
            <person name="Copeland A."/>
            <person name="Glavina Del Rio T."/>
            <person name="Tice H."/>
            <person name="Cheng J.F."/>
            <person name="Han C."/>
            <person name="Pitluck S."/>
            <person name="Liolios K."/>
            <person name="Ivanova N."/>
            <person name="Mavromatis K."/>
            <person name="Mikhailova N."/>
            <person name="Pati A."/>
            <person name="Goodwin L."/>
            <person name="Chen A."/>
            <person name="Palaniappan K."/>
            <person name="Land M."/>
            <person name="Hauser L."/>
            <person name="Chang Y.J."/>
            <person name="Jeffries C.D."/>
            <person name="Rohde M."/>
            <person name="Goker M."/>
            <person name="Woyke T."/>
            <person name="Bristow J."/>
            <person name="Eisen J.A."/>
            <person name="Markowitz V."/>
            <person name="Hugenholtz P."/>
            <person name="Kyrpides N.C."/>
            <person name="Klenk H.P."/>
            <person name="Lapidus A."/>
        </authorList>
    </citation>
    <scope>NUCLEOTIDE SEQUENCE [LARGE SCALE GENOMIC DNA]</scope>
    <source>
        <strain evidence="3">ATCC 700542 / DSM 9946 / VI-R2</strain>
    </source>
</reference>
<dbReference type="STRING" id="526227.Mesil_0168"/>
<dbReference type="Pfam" id="PF12724">
    <property type="entry name" value="Flavodoxin_5"/>
    <property type="match status" value="1"/>
</dbReference>
<feature type="domain" description="Flavodoxin-like" evidence="1">
    <location>
        <begin position="6"/>
        <end position="174"/>
    </location>
</feature>
<dbReference type="InterPro" id="IPR052200">
    <property type="entry name" value="Protoporphyrinogen_IX_DH"/>
</dbReference>
<dbReference type="OrthoDB" id="26239at2"/>
<gene>
    <name evidence="2" type="ordered locus">Mesil_0168</name>
</gene>
<evidence type="ECO:0000313" key="2">
    <source>
        <dbReference type="EMBL" id="ADH62113.1"/>
    </source>
</evidence>
<evidence type="ECO:0000259" key="1">
    <source>
        <dbReference type="PROSITE" id="PS50902"/>
    </source>
</evidence>
<dbReference type="GO" id="GO:0006783">
    <property type="term" value="P:heme biosynthetic process"/>
    <property type="evidence" value="ECO:0007669"/>
    <property type="project" value="TreeGrafter"/>
</dbReference>
<dbReference type="Proteomes" id="UP000001916">
    <property type="component" value="Chromosome"/>
</dbReference>
<keyword evidence="3" id="KW-1185">Reference proteome</keyword>
<dbReference type="AlphaFoldDB" id="D7BGV9"/>
<dbReference type="Gene3D" id="3.40.50.360">
    <property type="match status" value="1"/>
</dbReference>
<proteinExistence type="predicted"/>
<dbReference type="eggNOG" id="COG4635">
    <property type="taxonomic scope" value="Bacteria"/>
</dbReference>
<dbReference type="InterPro" id="IPR026816">
    <property type="entry name" value="Flavodoxin_dom"/>
</dbReference>
<dbReference type="GO" id="GO:0070819">
    <property type="term" value="F:menaquinone-dependent protoporphyrinogen oxidase activity"/>
    <property type="evidence" value="ECO:0007669"/>
    <property type="project" value="TreeGrafter"/>
</dbReference>
<evidence type="ECO:0000313" key="3">
    <source>
        <dbReference type="Proteomes" id="UP000001916"/>
    </source>
</evidence>
<dbReference type="SUPFAM" id="SSF52218">
    <property type="entry name" value="Flavoproteins"/>
    <property type="match status" value="1"/>
</dbReference>
<name>D7BGV9_ALLS1</name>
<dbReference type="InterPro" id="IPR008254">
    <property type="entry name" value="Flavodoxin/NO_synth"/>
</dbReference>
<dbReference type="PANTHER" id="PTHR38030">
    <property type="entry name" value="PROTOPORPHYRINOGEN IX DEHYDROGENASE [MENAQUINONE]"/>
    <property type="match status" value="1"/>
</dbReference>
<sequence length="174" mass="19891">MTDKPILIAYATRTGTTREIAEALGAGMARRRAQVEVKRMEDVDDLGRYVAAILGSAVREEMWLPEAIEFVRRHQEELRKIPVFYYVVSMTLANDTPQRAQEVLGYLRPVRALVEPVDIGLFAGALDKGKLSPVIRLMLTKKGFPEGDWRDWDAVRAWGERVWQLLRQEEMSGF</sequence>